<protein>
    <submittedName>
        <fullName evidence="1">Uncharacterized protein</fullName>
    </submittedName>
</protein>
<sequence>MTQMRSPITRPAAIRTRPPSLNDDATAAEDGPGTVLFRPTGQASFTIDNHLRIASYGQTIAPRKLKAIRFNLARKILAINTDDATTGRTLLGTQKLGEMGVVALSPPPITQERGTIYGLNRRDVDAFLKRGLTSETFPIEYLRRFGEGKGAGLRFDGPLPRFVEFFGVHFYVEPLKVRPTQCTAC</sequence>
<gene>
    <name evidence="1" type="ORF">HPB47_014224</name>
</gene>
<organism evidence="1 2">
    <name type="scientific">Ixodes persulcatus</name>
    <name type="common">Taiga tick</name>
    <dbReference type="NCBI Taxonomy" id="34615"/>
    <lineage>
        <taxon>Eukaryota</taxon>
        <taxon>Metazoa</taxon>
        <taxon>Ecdysozoa</taxon>
        <taxon>Arthropoda</taxon>
        <taxon>Chelicerata</taxon>
        <taxon>Arachnida</taxon>
        <taxon>Acari</taxon>
        <taxon>Parasitiformes</taxon>
        <taxon>Ixodida</taxon>
        <taxon>Ixodoidea</taxon>
        <taxon>Ixodidae</taxon>
        <taxon>Ixodinae</taxon>
        <taxon>Ixodes</taxon>
    </lineage>
</organism>
<dbReference type="EMBL" id="JABSTQ010000253">
    <property type="protein sequence ID" value="KAG0445529.1"/>
    <property type="molecule type" value="Genomic_DNA"/>
</dbReference>
<evidence type="ECO:0000313" key="2">
    <source>
        <dbReference type="Proteomes" id="UP000805193"/>
    </source>
</evidence>
<evidence type="ECO:0000313" key="1">
    <source>
        <dbReference type="EMBL" id="KAG0445529.1"/>
    </source>
</evidence>
<proteinExistence type="predicted"/>
<accession>A0AC60R0X9</accession>
<name>A0AC60R0X9_IXOPE</name>
<comment type="caution">
    <text evidence="1">The sequence shown here is derived from an EMBL/GenBank/DDBJ whole genome shotgun (WGS) entry which is preliminary data.</text>
</comment>
<dbReference type="Proteomes" id="UP000805193">
    <property type="component" value="Unassembled WGS sequence"/>
</dbReference>
<reference evidence="1 2" key="1">
    <citation type="journal article" date="2020" name="Cell">
        <title>Large-Scale Comparative Analyses of Tick Genomes Elucidate Their Genetic Diversity and Vector Capacities.</title>
        <authorList>
            <consortium name="Tick Genome and Microbiome Consortium (TIGMIC)"/>
            <person name="Jia N."/>
            <person name="Wang J."/>
            <person name="Shi W."/>
            <person name="Du L."/>
            <person name="Sun Y."/>
            <person name="Zhan W."/>
            <person name="Jiang J.F."/>
            <person name="Wang Q."/>
            <person name="Zhang B."/>
            <person name="Ji P."/>
            <person name="Bell-Sakyi L."/>
            <person name="Cui X.M."/>
            <person name="Yuan T.T."/>
            <person name="Jiang B.G."/>
            <person name="Yang W.F."/>
            <person name="Lam T.T."/>
            <person name="Chang Q.C."/>
            <person name="Ding S.J."/>
            <person name="Wang X.J."/>
            <person name="Zhu J.G."/>
            <person name="Ruan X.D."/>
            <person name="Zhao L."/>
            <person name="Wei J.T."/>
            <person name="Ye R.Z."/>
            <person name="Que T.C."/>
            <person name="Du C.H."/>
            <person name="Zhou Y.H."/>
            <person name="Cheng J.X."/>
            <person name="Dai P.F."/>
            <person name="Guo W.B."/>
            <person name="Han X.H."/>
            <person name="Huang E.J."/>
            <person name="Li L.F."/>
            <person name="Wei W."/>
            <person name="Gao Y.C."/>
            <person name="Liu J.Z."/>
            <person name="Shao H.Z."/>
            <person name="Wang X."/>
            <person name="Wang C.C."/>
            <person name="Yang T.C."/>
            <person name="Huo Q.B."/>
            <person name="Li W."/>
            <person name="Chen H.Y."/>
            <person name="Chen S.E."/>
            <person name="Zhou L.G."/>
            <person name="Ni X.B."/>
            <person name="Tian J.H."/>
            <person name="Sheng Y."/>
            <person name="Liu T."/>
            <person name="Pan Y.S."/>
            <person name="Xia L.Y."/>
            <person name="Li J."/>
            <person name="Zhao F."/>
            <person name="Cao W.C."/>
        </authorList>
    </citation>
    <scope>NUCLEOTIDE SEQUENCE [LARGE SCALE GENOMIC DNA]</scope>
    <source>
        <strain evidence="1">Iper-2018</strain>
    </source>
</reference>
<keyword evidence="2" id="KW-1185">Reference proteome</keyword>